<feature type="transmembrane region" description="Helical" evidence="12">
    <location>
        <begin position="29"/>
        <end position="50"/>
    </location>
</feature>
<dbReference type="AlphaFoldDB" id="A0AAN7ZIZ4"/>
<dbReference type="InterPro" id="IPR009423">
    <property type="entry name" value="NDUC2"/>
</dbReference>
<accession>A0AAN7ZIZ4</accession>
<keyword evidence="4 11" id="KW-0679">Respiratory chain</keyword>
<dbReference type="PIRSF" id="PIRSF017834">
    <property type="entry name" value="NADH-UbQ_OxRdtase_b14.5b"/>
    <property type="match status" value="1"/>
</dbReference>
<dbReference type="GO" id="GO:0005743">
    <property type="term" value="C:mitochondrial inner membrane"/>
    <property type="evidence" value="ECO:0007669"/>
    <property type="project" value="UniProtKB-SubCell"/>
</dbReference>
<evidence type="ECO:0000313" key="14">
    <source>
        <dbReference type="Proteomes" id="UP001329430"/>
    </source>
</evidence>
<keyword evidence="10 11" id="KW-0472">Membrane</keyword>
<dbReference type="PANTHER" id="PTHR13099:SF0">
    <property type="entry name" value="NADH DEHYDROGENASE [UBIQUINONE] 1 SUBUNIT C2-RELATED"/>
    <property type="match status" value="1"/>
</dbReference>
<sequence>MAQVPQLPTEPLELLTNKGLIEPPYINKFWGPAIVGSLMFIGTCVSNWALRRPMLSGIQRHIVFTIAGGFFGKYVDDYRTDYLAERDAVLRDYIRLHCDDFPEIKRIKYAELFEPWYPIR</sequence>
<evidence type="ECO:0000256" key="2">
    <source>
        <dbReference type="ARBA" id="ARBA00008674"/>
    </source>
</evidence>
<comment type="function">
    <text evidence="11">Accessory subunit of the mitochondrial membrane respiratory chain NADH dehydrogenase (Complex I), that is believed not to be involved in catalysis. Complex I functions in the transfer of electrons from NADH to the respiratory chain. The immediate electron acceptor for the enzyme is believed to be ubiquinone.</text>
</comment>
<gene>
    <name evidence="13" type="ORF">RI129_008012</name>
</gene>
<comment type="similarity">
    <text evidence="2 11">Belongs to the complex I NDUFC2 subunit family.</text>
</comment>
<dbReference type="Proteomes" id="UP001329430">
    <property type="component" value="Chromosome 5"/>
</dbReference>
<comment type="caution">
    <text evidence="13">The sequence shown here is derived from an EMBL/GenBank/DDBJ whole genome shotgun (WGS) entry which is preliminary data.</text>
</comment>
<keyword evidence="5 12" id="KW-0812">Transmembrane</keyword>
<dbReference type="EMBL" id="JAVRBK010000005">
    <property type="protein sequence ID" value="KAK5644167.1"/>
    <property type="molecule type" value="Genomic_DNA"/>
</dbReference>
<keyword evidence="7 11" id="KW-0249">Electron transport</keyword>
<evidence type="ECO:0000256" key="12">
    <source>
        <dbReference type="SAM" id="Phobius"/>
    </source>
</evidence>
<evidence type="ECO:0000256" key="8">
    <source>
        <dbReference type="ARBA" id="ARBA00022989"/>
    </source>
</evidence>
<evidence type="ECO:0000256" key="4">
    <source>
        <dbReference type="ARBA" id="ARBA00022660"/>
    </source>
</evidence>
<comment type="subcellular location">
    <subcellularLocation>
        <location evidence="1">Mitochondrion inner membrane</location>
        <topology evidence="1">Single-pass membrane protein</topology>
        <orientation evidence="1">Matrix side</orientation>
    </subcellularLocation>
</comment>
<protein>
    <recommendedName>
        <fullName evidence="11">NADH dehydrogenase [ubiquinone] 1 subunit C2</fullName>
    </recommendedName>
</protein>
<evidence type="ECO:0000256" key="9">
    <source>
        <dbReference type="ARBA" id="ARBA00023128"/>
    </source>
</evidence>
<evidence type="ECO:0000256" key="1">
    <source>
        <dbReference type="ARBA" id="ARBA00004298"/>
    </source>
</evidence>
<evidence type="ECO:0000256" key="7">
    <source>
        <dbReference type="ARBA" id="ARBA00022982"/>
    </source>
</evidence>
<evidence type="ECO:0000256" key="6">
    <source>
        <dbReference type="ARBA" id="ARBA00022792"/>
    </source>
</evidence>
<evidence type="ECO:0000256" key="5">
    <source>
        <dbReference type="ARBA" id="ARBA00022692"/>
    </source>
</evidence>
<name>A0AAN7ZIZ4_9COLE</name>
<keyword evidence="6 11" id="KW-0999">Mitochondrion inner membrane</keyword>
<dbReference type="PANTHER" id="PTHR13099">
    <property type="entry name" value="NADH-UBIQUINONE OXIDOREDUCTASE SUBUNIT B14.5B"/>
    <property type="match status" value="1"/>
</dbReference>
<dbReference type="GO" id="GO:0006120">
    <property type="term" value="P:mitochondrial electron transport, NADH to ubiquinone"/>
    <property type="evidence" value="ECO:0007669"/>
    <property type="project" value="InterPro"/>
</dbReference>
<keyword evidence="3 11" id="KW-0813">Transport</keyword>
<evidence type="ECO:0000256" key="11">
    <source>
        <dbReference type="PIRNR" id="PIRNR017834"/>
    </source>
</evidence>
<keyword evidence="9 11" id="KW-0496">Mitochondrion</keyword>
<reference evidence="13 14" key="1">
    <citation type="journal article" date="2024" name="Insects">
        <title>An Improved Chromosome-Level Genome Assembly of the Firefly Pyrocoelia pectoralis.</title>
        <authorList>
            <person name="Fu X."/>
            <person name="Meyer-Rochow V.B."/>
            <person name="Ballantyne L."/>
            <person name="Zhu X."/>
        </authorList>
    </citation>
    <scope>NUCLEOTIDE SEQUENCE [LARGE SCALE GENOMIC DNA]</scope>
    <source>
        <strain evidence="13">XCY_ONT2</strain>
    </source>
</reference>
<dbReference type="Pfam" id="PF06374">
    <property type="entry name" value="NDUF_C2"/>
    <property type="match status" value="1"/>
</dbReference>
<proteinExistence type="inferred from homology"/>
<evidence type="ECO:0000313" key="13">
    <source>
        <dbReference type="EMBL" id="KAK5644167.1"/>
    </source>
</evidence>
<evidence type="ECO:0000256" key="10">
    <source>
        <dbReference type="ARBA" id="ARBA00023136"/>
    </source>
</evidence>
<organism evidence="13 14">
    <name type="scientific">Pyrocoelia pectoralis</name>
    <dbReference type="NCBI Taxonomy" id="417401"/>
    <lineage>
        <taxon>Eukaryota</taxon>
        <taxon>Metazoa</taxon>
        <taxon>Ecdysozoa</taxon>
        <taxon>Arthropoda</taxon>
        <taxon>Hexapoda</taxon>
        <taxon>Insecta</taxon>
        <taxon>Pterygota</taxon>
        <taxon>Neoptera</taxon>
        <taxon>Endopterygota</taxon>
        <taxon>Coleoptera</taxon>
        <taxon>Polyphaga</taxon>
        <taxon>Elateriformia</taxon>
        <taxon>Elateroidea</taxon>
        <taxon>Lampyridae</taxon>
        <taxon>Lampyrinae</taxon>
        <taxon>Pyrocoelia</taxon>
    </lineage>
</organism>
<keyword evidence="14" id="KW-1185">Reference proteome</keyword>
<keyword evidence="8 12" id="KW-1133">Transmembrane helix</keyword>
<evidence type="ECO:0000256" key="3">
    <source>
        <dbReference type="ARBA" id="ARBA00022448"/>
    </source>
</evidence>